<dbReference type="SMART" id="SM00354">
    <property type="entry name" value="HTH_LACI"/>
    <property type="match status" value="1"/>
</dbReference>
<dbReference type="CDD" id="cd01544">
    <property type="entry name" value="PBP1_GalR"/>
    <property type="match status" value="1"/>
</dbReference>
<dbReference type="Gene3D" id="3.40.50.2300">
    <property type="match status" value="2"/>
</dbReference>
<dbReference type="CDD" id="cd01392">
    <property type="entry name" value="HTH_LacI"/>
    <property type="match status" value="1"/>
</dbReference>
<dbReference type="PANTHER" id="PTHR30146">
    <property type="entry name" value="LACI-RELATED TRANSCRIPTIONAL REPRESSOR"/>
    <property type="match status" value="1"/>
</dbReference>
<evidence type="ECO:0000256" key="2">
    <source>
        <dbReference type="ARBA" id="ARBA00023125"/>
    </source>
</evidence>
<dbReference type="InterPro" id="IPR000843">
    <property type="entry name" value="HTH_LacI"/>
</dbReference>
<evidence type="ECO:0000313" key="4">
    <source>
        <dbReference type="EMBL" id="PPV13884.1"/>
    </source>
</evidence>
<dbReference type="PANTHER" id="PTHR30146:SF149">
    <property type="entry name" value="HTH-TYPE TRANSCRIPTIONAL REGULATOR EBGR"/>
    <property type="match status" value="1"/>
</dbReference>
<dbReference type="AlphaFoldDB" id="A0A2S7F9D2"/>
<dbReference type="Pfam" id="PF00356">
    <property type="entry name" value="LacI"/>
    <property type="match status" value="1"/>
</dbReference>
<reference evidence="4 5" key="1">
    <citation type="submission" date="2016-01" db="EMBL/GenBank/DDBJ databases">
        <title>Characterization of the Clostridium difficile lineages that are prevalent in Hong Kong and China.</title>
        <authorList>
            <person name="Kwok J.S.-L."/>
            <person name="Lam W.-Y."/>
            <person name="Ip M."/>
            <person name="Chan T.-F."/>
            <person name="Hawkey P.M."/>
            <person name="Tsui S.K.-W."/>
        </authorList>
    </citation>
    <scope>NUCLEOTIDE SEQUENCE [LARGE SCALE GENOMIC DNA]</scope>
    <source>
        <strain evidence="4 5">300064</strain>
    </source>
</reference>
<dbReference type="EMBL" id="LRDH01000116">
    <property type="protein sequence ID" value="PPV13884.1"/>
    <property type="molecule type" value="Genomic_DNA"/>
</dbReference>
<sequence>MATIKDIASIAGVSISTVSRVLNFDESLNVSDSTRQKILKIADELEYTSSSKKKKSKKNNKNIGILCWCNYEEELADPYYLSIRLVVERICSERCINLVKLDENIDLKLVKELSGILVIGNYYTDMVEKMSNDNDNIVYVDYSPDESKYDSVVIDKKKATFDLLNYIYEIGHRRIGLIGGKDLNENYENMMIDERDIEYQYFMKCKGIYNPKYIYTASRFNFKSGYELTKEMLKEKERPTAVFVENDTMAIGAYKAIAEEGLTIPDDISIVGFNDQPSAKYMVPSLTTVKLSTEYLASAAIDLVLENIDGSRPYKKKVIIPTKLKIRKSCKDI</sequence>
<dbReference type="RefSeq" id="WP_027635450.1">
    <property type="nucleotide sequence ID" value="NZ_CANCWB010000001.1"/>
</dbReference>
<dbReference type="SUPFAM" id="SSF53822">
    <property type="entry name" value="Periplasmic binding protein-like I"/>
    <property type="match status" value="1"/>
</dbReference>
<dbReference type="GO" id="GO:0003700">
    <property type="term" value="F:DNA-binding transcription factor activity"/>
    <property type="evidence" value="ECO:0007669"/>
    <property type="project" value="TreeGrafter"/>
</dbReference>
<protein>
    <submittedName>
        <fullName evidence="4">LacI family transcriptional regulator</fullName>
    </submittedName>
</protein>
<keyword evidence="1" id="KW-0805">Transcription regulation</keyword>
<comment type="caution">
    <text evidence="4">The sequence shown here is derived from an EMBL/GenBank/DDBJ whole genome shotgun (WGS) entry which is preliminary data.</text>
</comment>
<dbReference type="Proteomes" id="UP000238081">
    <property type="component" value="Unassembled WGS sequence"/>
</dbReference>
<dbReference type="InterPro" id="IPR046335">
    <property type="entry name" value="LacI/GalR-like_sensor"/>
</dbReference>
<dbReference type="PROSITE" id="PS50932">
    <property type="entry name" value="HTH_LACI_2"/>
    <property type="match status" value="1"/>
</dbReference>
<accession>A0A2S7F9D2</accession>
<keyword evidence="3" id="KW-0804">Transcription</keyword>
<keyword evidence="2" id="KW-0238">DNA-binding</keyword>
<dbReference type="Gene3D" id="1.10.260.40">
    <property type="entry name" value="lambda repressor-like DNA-binding domains"/>
    <property type="match status" value="1"/>
</dbReference>
<dbReference type="PROSITE" id="PS00356">
    <property type="entry name" value="HTH_LACI_1"/>
    <property type="match status" value="1"/>
</dbReference>
<evidence type="ECO:0000256" key="3">
    <source>
        <dbReference type="ARBA" id="ARBA00023163"/>
    </source>
</evidence>
<evidence type="ECO:0000313" key="5">
    <source>
        <dbReference type="Proteomes" id="UP000238081"/>
    </source>
</evidence>
<evidence type="ECO:0000256" key="1">
    <source>
        <dbReference type="ARBA" id="ARBA00023015"/>
    </source>
</evidence>
<name>A0A2S7F9D2_CLOBU</name>
<dbReference type="InterPro" id="IPR010982">
    <property type="entry name" value="Lambda_DNA-bd_dom_sf"/>
</dbReference>
<dbReference type="SUPFAM" id="SSF47413">
    <property type="entry name" value="lambda repressor-like DNA-binding domains"/>
    <property type="match status" value="1"/>
</dbReference>
<dbReference type="Pfam" id="PF13377">
    <property type="entry name" value="Peripla_BP_3"/>
    <property type="match status" value="1"/>
</dbReference>
<dbReference type="InterPro" id="IPR028082">
    <property type="entry name" value="Peripla_BP_I"/>
</dbReference>
<gene>
    <name evidence="4" type="ORF">AWN73_15560</name>
</gene>
<organism evidence="4 5">
    <name type="scientific">Clostridium butyricum</name>
    <dbReference type="NCBI Taxonomy" id="1492"/>
    <lineage>
        <taxon>Bacteria</taxon>
        <taxon>Bacillati</taxon>
        <taxon>Bacillota</taxon>
        <taxon>Clostridia</taxon>
        <taxon>Eubacteriales</taxon>
        <taxon>Clostridiaceae</taxon>
        <taxon>Clostridium</taxon>
    </lineage>
</organism>
<dbReference type="PRINTS" id="PR00036">
    <property type="entry name" value="HTHLACI"/>
</dbReference>
<proteinExistence type="predicted"/>
<dbReference type="GO" id="GO:0000976">
    <property type="term" value="F:transcription cis-regulatory region binding"/>
    <property type="evidence" value="ECO:0007669"/>
    <property type="project" value="TreeGrafter"/>
</dbReference>